<protein>
    <submittedName>
        <fullName evidence="1">DUF2007 domain-containing protein</fullName>
    </submittedName>
</protein>
<name>A0ABY7QRW9_9FIRM</name>
<organism evidence="1 2">
    <name type="scientific">Peptoniphilus equinus</name>
    <dbReference type="NCBI Taxonomy" id="3016343"/>
    <lineage>
        <taxon>Bacteria</taxon>
        <taxon>Bacillati</taxon>
        <taxon>Bacillota</taxon>
        <taxon>Tissierellia</taxon>
        <taxon>Tissierellales</taxon>
        <taxon>Peptoniphilaceae</taxon>
        <taxon>Peptoniphilus</taxon>
    </lineage>
</organism>
<accession>A0ABY7QRW9</accession>
<reference evidence="1 2" key="1">
    <citation type="submission" date="2023-01" db="EMBL/GenBank/DDBJ databases">
        <authorList>
            <person name="Lee S.H."/>
            <person name="Jung H.S."/>
            <person name="Yun J.U."/>
        </authorList>
    </citation>
    <scope>NUCLEOTIDE SEQUENCE [LARGE SCALE GENOMIC DNA]</scope>
    <source>
        <strain evidence="1 2">CBA3646</strain>
    </source>
</reference>
<gene>
    <name evidence="1" type="ORF">O6R05_05810</name>
</gene>
<dbReference type="Proteomes" id="UP001210339">
    <property type="component" value="Chromosome"/>
</dbReference>
<proteinExistence type="predicted"/>
<evidence type="ECO:0000313" key="2">
    <source>
        <dbReference type="Proteomes" id="UP001210339"/>
    </source>
</evidence>
<keyword evidence="2" id="KW-1185">Reference proteome</keyword>
<evidence type="ECO:0000313" key="1">
    <source>
        <dbReference type="EMBL" id="WBW49524.1"/>
    </source>
</evidence>
<sequence length="86" mass="9644">MKDKQFSQLVTVFDKLKLAGVTAILEDNGIAHIEEGDQVKDSMSFLYYDNVFMGVTIYVETARLDEAKDLMALIGELPARDDNTNL</sequence>
<dbReference type="RefSeq" id="WP_271191056.1">
    <property type="nucleotide sequence ID" value="NZ_CP115667.1"/>
</dbReference>
<dbReference type="EMBL" id="CP115667">
    <property type="protein sequence ID" value="WBW49524.1"/>
    <property type="molecule type" value="Genomic_DNA"/>
</dbReference>